<reference evidence="3" key="1">
    <citation type="submission" date="2023-07" db="EMBL/GenBank/DDBJ databases">
        <authorList>
            <consortium name="CYATHOMIX"/>
        </authorList>
    </citation>
    <scope>NUCLEOTIDE SEQUENCE</scope>
    <source>
        <strain evidence="3">N/A</strain>
    </source>
</reference>
<evidence type="ECO:0000256" key="1">
    <source>
        <dbReference type="ARBA" id="ARBA00012076"/>
    </source>
</evidence>
<comment type="caution">
    <text evidence="3">The sequence shown here is derived from an EMBL/GenBank/DDBJ whole genome shotgun (WGS) entry which is preliminary data.</text>
</comment>
<dbReference type="EC" id="4.2.1.17" evidence="1"/>
<dbReference type="GO" id="GO:0004300">
    <property type="term" value="F:enoyl-CoA hydratase activity"/>
    <property type="evidence" value="ECO:0007669"/>
    <property type="project" value="UniProtKB-EC"/>
</dbReference>
<keyword evidence="4" id="KW-1185">Reference proteome</keyword>
<dbReference type="Pfam" id="PF00378">
    <property type="entry name" value="ECH_1"/>
    <property type="match status" value="2"/>
</dbReference>
<evidence type="ECO:0000256" key="2">
    <source>
        <dbReference type="ARBA" id="ARBA00023239"/>
    </source>
</evidence>
<dbReference type="InterPro" id="IPR014748">
    <property type="entry name" value="Enoyl-CoA_hydra_C"/>
</dbReference>
<dbReference type="PANTHER" id="PTHR11941:SF54">
    <property type="entry name" value="ENOYL-COA HYDRATASE, MITOCHONDRIAL"/>
    <property type="match status" value="1"/>
</dbReference>
<name>A0AA36DTC6_CYLNA</name>
<dbReference type="GO" id="GO:0005739">
    <property type="term" value="C:mitochondrion"/>
    <property type="evidence" value="ECO:0007669"/>
    <property type="project" value="TreeGrafter"/>
</dbReference>
<organism evidence="3 4">
    <name type="scientific">Cylicocyclus nassatus</name>
    <name type="common">Nematode worm</name>
    <dbReference type="NCBI Taxonomy" id="53992"/>
    <lineage>
        <taxon>Eukaryota</taxon>
        <taxon>Metazoa</taxon>
        <taxon>Ecdysozoa</taxon>
        <taxon>Nematoda</taxon>
        <taxon>Chromadorea</taxon>
        <taxon>Rhabditida</taxon>
        <taxon>Rhabditina</taxon>
        <taxon>Rhabditomorpha</taxon>
        <taxon>Strongyloidea</taxon>
        <taxon>Strongylidae</taxon>
        <taxon>Cylicocyclus</taxon>
    </lineage>
</organism>
<dbReference type="Gene3D" id="3.90.226.10">
    <property type="entry name" value="2-enoyl-CoA Hydratase, Chain A, domain 1"/>
    <property type="match status" value="2"/>
</dbReference>
<evidence type="ECO:0000313" key="3">
    <source>
        <dbReference type="EMBL" id="CAJ0591707.1"/>
    </source>
</evidence>
<evidence type="ECO:0000313" key="4">
    <source>
        <dbReference type="Proteomes" id="UP001176961"/>
    </source>
</evidence>
<dbReference type="InterPro" id="IPR001753">
    <property type="entry name" value="Enoyl-CoA_hydra/iso"/>
</dbReference>
<sequence>MFLAGADIKEMVDHEFAQTFRGRCLEEWTAVSETSKPVIAAVNDTVWTAKNKHWHDSRGWWNSKVGTSTWKVYGHGCLTGNRVSAQEAKDCGLVSKVLPAEQVVNEAVKLGEKISEQSPLIVQMVKEAERRPCHTTFATNDGKEGMNAFAEKRAPKWTST</sequence>
<dbReference type="Gene3D" id="1.10.12.10">
    <property type="entry name" value="Lyase 2-enoyl-coa Hydratase, Chain A, domain 2"/>
    <property type="match status" value="1"/>
</dbReference>
<dbReference type="GO" id="GO:0006635">
    <property type="term" value="P:fatty acid beta-oxidation"/>
    <property type="evidence" value="ECO:0007669"/>
    <property type="project" value="TreeGrafter"/>
</dbReference>
<dbReference type="SUPFAM" id="SSF52096">
    <property type="entry name" value="ClpP/crotonase"/>
    <property type="match status" value="1"/>
</dbReference>
<dbReference type="AlphaFoldDB" id="A0AA36DTC6"/>
<accession>A0AA36DTC6</accession>
<dbReference type="InterPro" id="IPR029045">
    <property type="entry name" value="ClpP/crotonase-like_dom_sf"/>
</dbReference>
<protein>
    <recommendedName>
        <fullName evidence="1">enoyl-CoA hydratase</fullName>
        <ecNumber evidence="1">4.2.1.17</ecNumber>
    </recommendedName>
</protein>
<dbReference type="Proteomes" id="UP001176961">
    <property type="component" value="Unassembled WGS sequence"/>
</dbReference>
<proteinExistence type="predicted"/>
<dbReference type="EMBL" id="CATQJL010000001">
    <property type="protein sequence ID" value="CAJ0591707.1"/>
    <property type="molecule type" value="Genomic_DNA"/>
</dbReference>
<dbReference type="PANTHER" id="PTHR11941">
    <property type="entry name" value="ENOYL-COA HYDRATASE-RELATED"/>
    <property type="match status" value="1"/>
</dbReference>
<gene>
    <name evidence="3" type="ORF">CYNAS_LOCUS3690</name>
</gene>
<keyword evidence="2" id="KW-0456">Lyase</keyword>